<dbReference type="Proteomes" id="UP001431776">
    <property type="component" value="Unassembled WGS sequence"/>
</dbReference>
<evidence type="ECO:0008006" key="3">
    <source>
        <dbReference type="Google" id="ProtNLM"/>
    </source>
</evidence>
<accession>A0AAW6U707</accession>
<protein>
    <recommendedName>
        <fullName evidence="3">Alginate export domain-containing protein</fullName>
    </recommendedName>
</protein>
<keyword evidence="2" id="KW-1185">Reference proteome</keyword>
<reference evidence="1" key="1">
    <citation type="submission" date="2023-05" db="EMBL/GenBank/DDBJ databases">
        <title>Anaerotaeda fermentans gen. nov., sp. nov., a novel anaerobic planctomycete of the new family within the order Sedimentisphaerales isolated from Taman Peninsula, Russia.</title>
        <authorList>
            <person name="Khomyakova M.A."/>
            <person name="Merkel A.Y."/>
            <person name="Slobodkin A.I."/>
        </authorList>
    </citation>
    <scope>NUCLEOTIDE SEQUENCE</scope>
    <source>
        <strain evidence="1">M17dextr</strain>
    </source>
</reference>
<comment type="caution">
    <text evidence="1">The sequence shown here is derived from an EMBL/GenBank/DDBJ whole genome shotgun (WGS) entry which is preliminary data.</text>
</comment>
<organism evidence="1 2">
    <name type="scientific">Anaerobaca lacustris</name>
    <dbReference type="NCBI Taxonomy" id="3044600"/>
    <lineage>
        <taxon>Bacteria</taxon>
        <taxon>Pseudomonadati</taxon>
        <taxon>Planctomycetota</taxon>
        <taxon>Phycisphaerae</taxon>
        <taxon>Sedimentisphaerales</taxon>
        <taxon>Anaerobacaceae</taxon>
        <taxon>Anaerobaca</taxon>
    </lineage>
</organism>
<sequence length="405" mass="45983">MHIRTWAAALAIGISAWAVAGAGELSGWIAVEGRGFLNDPLHRGQERDNASIAAQPEYYHTWENGSSFTFVPFGRLDSADARRTHADIRELNYLYREDNWFVRLGVGKVFWGATEFVHLVDIINQTDLIEHIDGEDKLGQPMLEFSISPSWGTLDFFILPYFRERTFPGRKGRLRTGRVVDLDNVIYESSSKERNLDVALRYSNTFGGADFGVYVFRGTSREPLLATPDLVPPDLIDPEDLDDDKLIPFYEQINQFGTDVQYASGNWLWKLEAYWRNGYFQDYFAATGGVEYTFFGVGGGNTDIGVLTEYAFNDRDDGGLTIFQNDLFLGMRLSPNDAAGTHLLAGFAQDLERSENALSVEFTRRFGANWRLTLDAWFFLNTARGSVLDELRRDDFARLQLAYHF</sequence>
<dbReference type="AlphaFoldDB" id="A0AAW6U707"/>
<evidence type="ECO:0000313" key="1">
    <source>
        <dbReference type="EMBL" id="MDI6450913.1"/>
    </source>
</evidence>
<dbReference type="EMBL" id="JASCXX010000026">
    <property type="protein sequence ID" value="MDI6450913.1"/>
    <property type="molecule type" value="Genomic_DNA"/>
</dbReference>
<gene>
    <name evidence="1" type="ORF">QJ522_17770</name>
</gene>
<evidence type="ECO:0000313" key="2">
    <source>
        <dbReference type="Proteomes" id="UP001431776"/>
    </source>
</evidence>
<proteinExistence type="predicted"/>
<name>A0AAW6U707_9BACT</name>
<dbReference type="RefSeq" id="WP_349246322.1">
    <property type="nucleotide sequence ID" value="NZ_JASCXX010000026.1"/>
</dbReference>